<dbReference type="PANTHER" id="PTHR23508:SF10">
    <property type="entry name" value="CARBOXYLIC ACID TRANSPORTER PROTEIN HOMOLOG"/>
    <property type="match status" value="1"/>
</dbReference>
<dbReference type="Pfam" id="PF00083">
    <property type="entry name" value="Sugar_tr"/>
    <property type="match status" value="1"/>
</dbReference>
<sequence length="454" mass="49602">MNIDKAKSLALKLDEQKLNRLHWRMVVTAGIGFFTDAYDLFVIGVVTALLMPLWHLTANQITLLNGASLASAAFGAVIFGWFADKWGRKKMYGVEVFILFVGALLSAFSLSFTWLLISRILVGIGIGGDYPTSAVVASEYANRKNRGFLVLLVFAMQAVGLIVGPLFASLLMICHIPHPYIWRILLAFGALPAASVFYLRRKIAETPQFLLSKQTPLEVSRIVSDLAGHTNEIRVTAVVPIPEKLFSSKWLKCLLGTAGAWFLLDVALYGNGVSSVLIMNAISPHASLLKHTLLSALIFLCFAVPGYFFAATYVDKIGRKFLQIMGFAIMTLCYLLIAGIPSIRQILPLFIGLFGISFFFINFGPNATTFLIPSEIYPTHIRARAHGLSAAIGKAGAFIGAFFLPLILKSMGLRFTMIFVAIASLLGIFASFLVPEMKGISLEAKFAQNASSDQ</sequence>
<feature type="transmembrane region" description="Helical" evidence="5">
    <location>
        <begin position="21"/>
        <end position="51"/>
    </location>
</feature>
<reference evidence="7 8" key="1">
    <citation type="journal article" date="2015" name="Genome Biol. Evol.">
        <title>Distinctive Genome Reduction Rates Revealed by Genomic Analyses of Two Coxiella-Like Endosymbionts in Ticks.</title>
        <authorList>
            <person name="Gottlieb Y."/>
            <person name="Lalzar I."/>
            <person name="Klasson L."/>
        </authorList>
    </citation>
    <scope>NUCLEOTIDE SEQUENCE [LARGE SCALE GENOMIC DNA]</scope>
    <source>
        <strain evidence="7 8">CRt</strain>
    </source>
</reference>
<name>A0ABM5UV23_9COXI</name>
<gene>
    <name evidence="7" type="ORF">CleRT_12610</name>
</gene>
<keyword evidence="3 5" id="KW-1133">Transmembrane helix</keyword>
<dbReference type="Proteomes" id="UP000063965">
    <property type="component" value="Chromosome"/>
</dbReference>
<feature type="transmembrane region" description="Helical" evidence="5">
    <location>
        <begin position="120"/>
        <end position="141"/>
    </location>
</feature>
<dbReference type="InterPro" id="IPR036259">
    <property type="entry name" value="MFS_trans_sf"/>
</dbReference>
<evidence type="ECO:0000256" key="4">
    <source>
        <dbReference type="ARBA" id="ARBA00023136"/>
    </source>
</evidence>
<evidence type="ECO:0000259" key="6">
    <source>
        <dbReference type="PROSITE" id="PS50850"/>
    </source>
</evidence>
<keyword evidence="2 5" id="KW-0812">Transmembrane</keyword>
<feature type="transmembrane region" description="Helical" evidence="5">
    <location>
        <begin position="346"/>
        <end position="364"/>
    </location>
</feature>
<dbReference type="PROSITE" id="PS00216">
    <property type="entry name" value="SUGAR_TRANSPORT_1"/>
    <property type="match status" value="1"/>
</dbReference>
<feature type="transmembrane region" description="Helical" evidence="5">
    <location>
        <begin position="63"/>
        <end position="82"/>
    </location>
</feature>
<feature type="transmembrane region" description="Helical" evidence="5">
    <location>
        <begin position="413"/>
        <end position="434"/>
    </location>
</feature>
<evidence type="ECO:0000256" key="3">
    <source>
        <dbReference type="ARBA" id="ARBA00022989"/>
    </source>
</evidence>
<feature type="transmembrane region" description="Helical" evidence="5">
    <location>
        <begin position="385"/>
        <end position="407"/>
    </location>
</feature>
<dbReference type="PANTHER" id="PTHR23508">
    <property type="entry name" value="CARBOXYLIC ACID TRANSPORTER PROTEIN HOMOLOG"/>
    <property type="match status" value="1"/>
</dbReference>
<dbReference type="SUPFAM" id="SSF103473">
    <property type="entry name" value="MFS general substrate transporter"/>
    <property type="match status" value="1"/>
</dbReference>
<feature type="transmembrane region" description="Helical" evidence="5">
    <location>
        <begin position="148"/>
        <end position="168"/>
    </location>
</feature>
<keyword evidence="8" id="KW-1185">Reference proteome</keyword>
<feature type="transmembrane region" description="Helical" evidence="5">
    <location>
        <begin position="253"/>
        <end position="272"/>
    </location>
</feature>
<dbReference type="EMBL" id="CP011126">
    <property type="protein sequence ID" value="AKQ33852.1"/>
    <property type="molecule type" value="Genomic_DNA"/>
</dbReference>
<dbReference type="Gene3D" id="1.20.1250.20">
    <property type="entry name" value="MFS general substrate transporter like domains"/>
    <property type="match status" value="1"/>
</dbReference>
<feature type="domain" description="Major facilitator superfamily (MFS) profile" evidence="6">
    <location>
        <begin position="25"/>
        <end position="438"/>
    </location>
</feature>
<feature type="transmembrane region" description="Helical" evidence="5">
    <location>
        <begin position="180"/>
        <end position="199"/>
    </location>
</feature>
<organism evidence="7 8">
    <name type="scientific">Candidatus Coxiella mudrowiae</name>
    <dbReference type="NCBI Taxonomy" id="2054173"/>
    <lineage>
        <taxon>Bacteria</taxon>
        <taxon>Pseudomonadati</taxon>
        <taxon>Pseudomonadota</taxon>
        <taxon>Gammaproteobacteria</taxon>
        <taxon>Legionellales</taxon>
        <taxon>Coxiellaceae</taxon>
        <taxon>Coxiella</taxon>
    </lineage>
</organism>
<evidence type="ECO:0000256" key="5">
    <source>
        <dbReference type="SAM" id="Phobius"/>
    </source>
</evidence>
<protein>
    <submittedName>
        <fullName evidence="7">Phosphate transporter</fullName>
    </submittedName>
</protein>
<evidence type="ECO:0000313" key="8">
    <source>
        <dbReference type="Proteomes" id="UP000063965"/>
    </source>
</evidence>
<feature type="transmembrane region" description="Helical" evidence="5">
    <location>
        <begin position="94"/>
        <end position="114"/>
    </location>
</feature>
<keyword evidence="4 5" id="KW-0472">Membrane</keyword>
<evidence type="ECO:0000256" key="2">
    <source>
        <dbReference type="ARBA" id="ARBA00022692"/>
    </source>
</evidence>
<dbReference type="InterPro" id="IPR005828">
    <property type="entry name" value="MFS_sugar_transport-like"/>
</dbReference>
<dbReference type="PROSITE" id="PS50850">
    <property type="entry name" value="MFS"/>
    <property type="match status" value="1"/>
</dbReference>
<evidence type="ECO:0000256" key="1">
    <source>
        <dbReference type="ARBA" id="ARBA00004141"/>
    </source>
</evidence>
<dbReference type="InterPro" id="IPR020846">
    <property type="entry name" value="MFS_dom"/>
</dbReference>
<feature type="transmembrane region" description="Helical" evidence="5">
    <location>
        <begin position="321"/>
        <end position="340"/>
    </location>
</feature>
<evidence type="ECO:0000313" key="7">
    <source>
        <dbReference type="EMBL" id="AKQ33852.1"/>
    </source>
</evidence>
<accession>A0ABM5UV23</accession>
<dbReference type="InterPro" id="IPR005829">
    <property type="entry name" value="Sugar_transporter_CS"/>
</dbReference>
<proteinExistence type="predicted"/>
<feature type="transmembrane region" description="Helical" evidence="5">
    <location>
        <begin position="292"/>
        <end position="314"/>
    </location>
</feature>
<comment type="subcellular location">
    <subcellularLocation>
        <location evidence="1">Membrane</location>
        <topology evidence="1">Multi-pass membrane protein</topology>
    </subcellularLocation>
</comment>
<dbReference type="RefSeq" id="WP_048875508.1">
    <property type="nucleotide sequence ID" value="NZ_CP011126.1"/>
</dbReference>